<evidence type="ECO:0000313" key="4">
    <source>
        <dbReference type="Proteomes" id="UP000001235"/>
    </source>
</evidence>
<dbReference type="AlphaFoldDB" id="D9SJ05"/>
<gene>
    <name evidence="3" type="ordered locus">Galf_0236</name>
</gene>
<reference evidence="3 4" key="1">
    <citation type="submission" date="2010-08" db="EMBL/GenBank/DDBJ databases">
        <title>Complete sequence of Gallionella capsiferriformans ES-2.</title>
        <authorList>
            <consortium name="US DOE Joint Genome Institute"/>
            <person name="Lucas S."/>
            <person name="Copeland A."/>
            <person name="Lapidus A."/>
            <person name="Cheng J.-F."/>
            <person name="Bruce D."/>
            <person name="Goodwin L."/>
            <person name="Pitluck S."/>
            <person name="Chertkov O."/>
            <person name="Davenport K.W."/>
            <person name="Detter J.C."/>
            <person name="Han C."/>
            <person name="Tapia R."/>
            <person name="Land M."/>
            <person name="Hauser L."/>
            <person name="Chang Y.-J."/>
            <person name="Jeffries C."/>
            <person name="Kyrpides N."/>
            <person name="Ivanova N."/>
            <person name="Mikhailova N."/>
            <person name="Shelobolina E.S."/>
            <person name="Picardal F."/>
            <person name="Roden E."/>
            <person name="Emerson D."/>
            <person name="Woyke T."/>
        </authorList>
    </citation>
    <scope>NUCLEOTIDE SEQUENCE [LARGE SCALE GENOMIC DNA]</scope>
    <source>
        <strain evidence="3 4">ES-2</strain>
    </source>
</reference>
<keyword evidence="2" id="KW-0812">Transmembrane</keyword>
<keyword evidence="2" id="KW-0472">Membrane</keyword>
<name>D9SJ05_GALCS</name>
<protein>
    <submittedName>
        <fullName evidence="3">Fimbrial assembly family protein</fullName>
    </submittedName>
</protein>
<evidence type="ECO:0000256" key="2">
    <source>
        <dbReference type="SAM" id="Phobius"/>
    </source>
</evidence>
<keyword evidence="2" id="KW-1133">Transmembrane helix</keyword>
<dbReference type="Proteomes" id="UP000001235">
    <property type="component" value="Chromosome"/>
</dbReference>
<dbReference type="OrthoDB" id="5405677at2"/>
<feature type="coiled-coil region" evidence="1">
    <location>
        <begin position="80"/>
        <end position="107"/>
    </location>
</feature>
<dbReference type="STRING" id="395494.Galf_0236"/>
<dbReference type="Pfam" id="PF05137">
    <property type="entry name" value="PilN"/>
    <property type="match status" value="1"/>
</dbReference>
<sequence>MSQQINLFNPDFLKQETHFSLVTMLQGLAVIFVGALILYGYALYQVRELDKQAAQVLARLNVEQSALAGYSAGFSPQKTNELLQSELQQLEKKAEEARSLTDTLREGQVSNTSGFSEYMRAFSRQVVPGLWLTGFKVNSAEITLSGGTLAPESVPAYIQKLSHESIMHGKSFSNLQMQPAKEAKYLEFTLFTAPDSQL</sequence>
<dbReference type="HOGENOM" id="CLU_097502_0_0_4"/>
<proteinExistence type="predicted"/>
<dbReference type="KEGG" id="gca:Galf_0236"/>
<evidence type="ECO:0000256" key="1">
    <source>
        <dbReference type="SAM" id="Coils"/>
    </source>
</evidence>
<keyword evidence="4" id="KW-1185">Reference proteome</keyword>
<feature type="transmembrane region" description="Helical" evidence="2">
    <location>
        <begin position="20"/>
        <end position="44"/>
    </location>
</feature>
<evidence type="ECO:0000313" key="3">
    <source>
        <dbReference type="EMBL" id="ADL54281.1"/>
    </source>
</evidence>
<keyword evidence="1" id="KW-0175">Coiled coil</keyword>
<dbReference type="RefSeq" id="WP_013292224.1">
    <property type="nucleotide sequence ID" value="NC_014394.1"/>
</dbReference>
<accession>D9SJ05</accession>
<dbReference type="InterPro" id="IPR007813">
    <property type="entry name" value="PilN"/>
</dbReference>
<organism evidence="3 4">
    <name type="scientific">Gallionella capsiferriformans (strain ES-2)</name>
    <name type="common">Gallionella ferruginea capsiferriformans (strain ES-2)</name>
    <dbReference type="NCBI Taxonomy" id="395494"/>
    <lineage>
        <taxon>Bacteria</taxon>
        <taxon>Pseudomonadati</taxon>
        <taxon>Pseudomonadota</taxon>
        <taxon>Betaproteobacteria</taxon>
        <taxon>Nitrosomonadales</taxon>
        <taxon>Gallionellaceae</taxon>
        <taxon>Gallionella</taxon>
    </lineage>
</organism>
<dbReference type="EMBL" id="CP002159">
    <property type="protein sequence ID" value="ADL54281.1"/>
    <property type="molecule type" value="Genomic_DNA"/>
</dbReference>
<dbReference type="eggNOG" id="COG3166">
    <property type="taxonomic scope" value="Bacteria"/>
</dbReference>